<dbReference type="EMBL" id="JNHI01000012">
    <property type="protein sequence ID" value="KDS30879.1"/>
    <property type="molecule type" value="Genomic_DNA"/>
</dbReference>
<keyword evidence="1" id="KW-0812">Transmembrane</keyword>
<proteinExistence type="predicted"/>
<protein>
    <submittedName>
        <fullName evidence="2">Putative membrane protein</fullName>
    </submittedName>
</protein>
<sequence length="38" mass="4553">MKDSSYFLYTLGLVSKIKLIFVNVMTVQRNWELKFIIN</sequence>
<organism evidence="2 3">
    <name type="scientific">Phocaeicola vulgatus str. 3775 SL</name>
    <name type="common">B</name>
    <name type="synonym">iv</name>
    <dbReference type="NCBI Taxonomy" id="1339350"/>
    <lineage>
        <taxon>Bacteria</taxon>
        <taxon>Pseudomonadati</taxon>
        <taxon>Bacteroidota</taxon>
        <taxon>Bacteroidia</taxon>
        <taxon>Bacteroidales</taxon>
        <taxon>Bacteroidaceae</taxon>
        <taxon>Phocaeicola</taxon>
    </lineage>
</organism>
<dbReference type="PATRIC" id="fig|1339350.3.peg.2246"/>
<accession>A0A078R5N0</accession>
<comment type="caution">
    <text evidence="2">The sequence shown here is derived from an EMBL/GenBank/DDBJ whole genome shotgun (WGS) entry which is preliminary data.</text>
</comment>
<dbReference type="Proteomes" id="UP000028134">
    <property type="component" value="Unassembled WGS sequence"/>
</dbReference>
<name>A0A078R5N0_PHOVU</name>
<keyword evidence="1" id="KW-1133">Transmembrane helix</keyword>
<gene>
    <name evidence="2" type="ORF">M097_2349</name>
</gene>
<evidence type="ECO:0000313" key="2">
    <source>
        <dbReference type="EMBL" id="KDS30879.1"/>
    </source>
</evidence>
<evidence type="ECO:0000256" key="1">
    <source>
        <dbReference type="SAM" id="Phobius"/>
    </source>
</evidence>
<keyword evidence="1" id="KW-0472">Membrane</keyword>
<evidence type="ECO:0000313" key="3">
    <source>
        <dbReference type="Proteomes" id="UP000028134"/>
    </source>
</evidence>
<reference evidence="2 3" key="1">
    <citation type="submission" date="2014-04" db="EMBL/GenBank/DDBJ databases">
        <authorList>
            <person name="Sears C."/>
            <person name="Carroll K."/>
            <person name="Sack B.R."/>
            <person name="Qadri F."/>
            <person name="Myers L.L."/>
            <person name="Chung G.-T."/>
            <person name="Escheverria P."/>
            <person name="Fraser C.M."/>
            <person name="Sadzewicz L."/>
            <person name="Shefchek K.A."/>
            <person name="Tallon L."/>
            <person name="Das S.P."/>
            <person name="Daugherty S."/>
            <person name="Mongodin E.F."/>
        </authorList>
    </citation>
    <scope>NUCLEOTIDE SEQUENCE [LARGE SCALE GENOMIC DNA]</scope>
    <source>
        <strain evidence="3">3775 SL(B) 10 (iv)</strain>
    </source>
</reference>
<feature type="transmembrane region" description="Helical" evidence="1">
    <location>
        <begin position="6"/>
        <end position="27"/>
    </location>
</feature>
<dbReference type="AlphaFoldDB" id="A0A078R5N0"/>